<dbReference type="SUPFAM" id="SSF53098">
    <property type="entry name" value="Ribonuclease H-like"/>
    <property type="match status" value="1"/>
</dbReference>
<accession>A0A5N6N247</accession>
<keyword evidence="3" id="KW-1185">Reference proteome</keyword>
<dbReference type="PANTHER" id="PTHR45835">
    <property type="entry name" value="YALI0A06105P"/>
    <property type="match status" value="1"/>
</dbReference>
<dbReference type="InterPro" id="IPR036397">
    <property type="entry name" value="RNaseH_sf"/>
</dbReference>
<name>A0A5N6N247_9ASTR</name>
<sequence length="187" mass="22001">MPHVLRVKAEHQRPSGLLQPLEIPVWRWEQISMDFITKLPKTPRGHDAIWVIVDRLTKSAHFLAIREDYNTNRLAKLYLDEIVSRHGVPISIITDRDSIFTSRVWQTFQKALGSQLNLSTTYHPQTDGQTERTIQVKVNLQDRNLYKKQLKRLLLYEIESKLHRIVKRATPILEENLWNLKSDTKLC</sequence>
<evidence type="ECO:0000259" key="1">
    <source>
        <dbReference type="PROSITE" id="PS50994"/>
    </source>
</evidence>
<dbReference type="Pfam" id="PF00665">
    <property type="entry name" value="rve"/>
    <property type="match status" value="1"/>
</dbReference>
<dbReference type="InterPro" id="IPR012337">
    <property type="entry name" value="RNaseH-like_sf"/>
</dbReference>
<protein>
    <recommendedName>
        <fullName evidence="1">Integrase catalytic domain-containing protein</fullName>
    </recommendedName>
</protein>
<dbReference type="Proteomes" id="UP000326396">
    <property type="component" value="Linkage Group LG4"/>
</dbReference>
<reference evidence="2 3" key="1">
    <citation type="submission" date="2019-05" db="EMBL/GenBank/DDBJ databases">
        <title>Mikania micrantha, genome provides insights into the molecular mechanism of rapid growth.</title>
        <authorList>
            <person name="Liu B."/>
        </authorList>
    </citation>
    <scope>NUCLEOTIDE SEQUENCE [LARGE SCALE GENOMIC DNA]</scope>
    <source>
        <strain evidence="2">NLD-2019</strain>
        <tissue evidence="2">Leaf</tissue>
    </source>
</reference>
<feature type="domain" description="Integrase catalytic" evidence="1">
    <location>
        <begin position="20"/>
        <end position="136"/>
    </location>
</feature>
<dbReference type="PANTHER" id="PTHR45835:SF99">
    <property type="entry name" value="CHROMO DOMAIN-CONTAINING PROTEIN-RELATED"/>
    <property type="match status" value="1"/>
</dbReference>
<dbReference type="PROSITE" id="PS50994">
    <property type="entry name" value="INTEGRASE"/>
    <property type="match status" value="1"/>
</dbReference>
<dbReference type="EMBL" id="SZYD01000014">
    <property type="protein sequence ID" value="KAD4180367.1"/>
    <property type="molecule type" value="Genomic_DNA"/>
</dbReference>
<dbReference type="GO" id="GO:0015074">
    <property type="term" value="P:DNA integration"/>
    <property type="evidence" value="ECO:0007669"/>
    <property type="project" value="InterPro"/>
</dbReference>
<proteinExistence type="predicted"/>
<gene>
    <name evidence="2" type="ORF">E3N88_28958</name>
</gene>
<dbReference type="AlphaFoldDB" id="A0A5N6N247"/>
<dbReference type="Gene3D" id="3.30.420.10">
    <property type="entry name" value="Ribonuclease H-like superfamily/Ribonuclease H"/>
    <property type="match status" value="1"/>
</dbReference>
<evidence type="ECO:0000313" key="2">
    <source>
        <dbReference type="EMBL" id="KAD4180367.1"/>
    </source>
</evidence>
<evidence type="ECO:0000313" key="3">
    <source>
        <dbReference type="Proteomes" id="UP000326396"/>
    </source>
</evidence>
<dbReference type="InterPro" id="IPR001584">
    <property type="entry name" value="Integrase_cat-core"/>
</dbReference>
<comment type="caution">
    <text evidence="2">The sequence shown here is derived from an EMBL/GenBank/DDBJ whole genome shotgun (WGS) entry which is preliminary data.</text>
</comment>
<dbReference type="OrthoDB" id="1938712at2759"/>
<dbReference type="GO" id="GO:0003676">
    <property type="term" value="F:nucleic acid binding"/>
    <property type="evidence" value="ECO:0007669"/>
    <property type="project" value="InterPro"/>
</dbReference>
<organism evidence="2 3">
    <name type="scientific">Mikania micrantha</name>
    <name type="common">bitter vine</name>
    <dbReference type="NCBI Taxonomy" id="192012"/>
    <lineage>
        <taxon>Eukaryota</taxon>
        <taxon>Viridiplantae</taxon>
        <taxon>Streptophyta</taxon>
        <taxon>Embryophyta</taxon>
        <taxon>Tracheophyta</taxon>
        <taxon>Spermatophyta</taxon>
        <taxon>Magnoliopsida</taxon>
        <taxon>eudicotyledons</taxon>
        <taxon>Gunneridae</taxon>
        <taxon>Pentapetalae</taxon>
        <taxon>asterids</taxon>
        <taxon>campanulids</taxon>
        <taxon>Asterales</taxon>
        <taxon>Asteraceae</taxon>
        <taxon>Asteroideae</taxon>
        <taxon>Heliantheae alliance</taxon>
        <taxon>Eupatorieae</taxon>
        <taxon>Mikania</taxon>
    </lineage>
</organism>